<protein>
    <recommendedName>
        <fullName evidence="4">J domain-containing protein</fullName>
    </recommendedName>
</protein>
<evidence type="ECO:0000256" key="1">
    <source>
        <dbReference type="SAM" id="Phobius"/>
    </source>
</evidence>
<keyword evidence="1" id="KW-0812">Transmembrane</keyword>
<dbReference type="SUPFAM" id="SSF46565">
    <property type="entry name" value="Chaperone J-domain"/>
    <property type="match status" value="1"/>
</dbReference>
<keyword evidence="1" id="KW-1133">Transmembrane helix</keyword>
<dbReference type="STRING" id="44941.A0A397U3Y0"/>
<evidence type="ECO:0000313" key="2">
    <source>
        <dbReference type="EMBL" id="RIB03848.1"/>
    </source>
</evidence>
<dbReference type="AlphaFoldDB" id="A0A397U3Y0"/>
<comment type="caution">
    <text evidence="2">The sequence shown here is derived from an EMBL/GenBank/DDBJ whole genome shotgun (WGS) entry which is preliminary data.</text>
</comment>
<reference evidence="2 3" key="1">
    <citation type="submission" date="2018-06" db="EMBL/GenBank/DDBJ databases">
        <title>Comparative genomics reveals the genomic features of Rhizophagus irregularis, R. cerebriforme, R. diaphanum and Gigaspora rosea, and their symbiotic lifestyle signature.</title>
        <authorList>
            <person name="Morin E."/>
            <person name="San Clemente H."/>
            <person name="Chen E.C.H."/>
            <person name="De La Providencia I."/>
            <person name="Hainaut M."/>
            <person name="Kuo A."/>
            <person name="Kohler A."/>
            <person name="Murat C."/>
            <person name="Tang N."/>
            <person name="Roy S."/>
            <person name="Loubradou J."/>
            <person name="Henrissat B."/>
            <person name="Grigoriev I.V."/>
            <person name="Corradi N."/>
            <person name="Roux C."/>
            <person name="Martin F.M."/>
        </authorList>
    </citation>
    <scope>NUCLEOTIDE SEQUENCE [LARGE SCALE GENOMIC DNA]</scope>
    <source>
        <strain evidence="2 3">DAOM 194757</strain>
    </source>
</reference>
<dbReference type="Proteomes" id="UP000266673">
    <property type="component" value="Unassembled WGS sequence"/>
</dbReference>
<proteinExistence type="predicted"/>
<name>A0A397U3Y0_9GLOM</name>
<gene>
    <name evidence="2" type="ORF">C2G38_738530</name>
</gene>
<keyword evidence="3" id="KW-1185">Reference proteome</keyword>
<sequence length="535" mass="61435">MNKLADSIINEKLIILKANSDSEEHEKSSKNKNISTELINHLRCLKLFAHEAAYSKRIEFISFISDFRDKKDQMEILFKNVINTEEEINRRFRILSKCFHPDRTKNLDSPFVLQEISKSQDDELFKLILGFKEHLLNKLKKDLELENHENNGDKLWKIAIDFHNASKGQWNKLKILKKEDIKELSSELLKQNSMHNGEMAYYQYRAACKIADKAKMLKRQVKLRGYMALCLYFTKKFLEAPLYALAAMRLQIRDPNSTQQELNETKKIFDKVNGGSEAKEKSEEGMSFDLNTDIKLENDFNNAMALVNTNNQGISLFDRENIQNKINKKLIATTPKLFIKAERSLVRYQTSYKEILRTIEHANSYRAKGIAVMSSGALIGSLAGFYSMQFMSSLFGPFGLVTGAACLAGGYYFGNRLFKKGQEMFEEPTIRENLNKFINKALSAYDDEKYQEFINALSEEYDENHKRLLNCRDKIGITEIDDIVKTLRIHGFRSDGVAYLLVVLGEVLASGKVKIKGHTCNFESQSKNNFSNGIG</sequence>
<dbReference type="EMBL" id="QKWP01002312">
    <property type="protein sequence ID" value="RIB03848.1"/>
    <property type="molecule type" value="Genomic_DNA"/>
</dbReference>
<evidence type="ECO:0008006" key="4">
    <source>
        <dbReference type="Google" id="ProtNLM"/>
    </source>
</evidence>
<accession>A0A397U3Y0</accession>
<dbReference type="OrthoDB" id="1658288at2759"/>
<dbReference type="InterPro" id="IPR036869">
    <property type="entry name" value="J_dom_sf"/>
</dbReference>
<feature type="transmembrane region" description="Helical" evidence="1">
    <location>
        <begin position="394"/>
        <end position="414"/>
    </location>
</feature>
<evidence type="ECO:0000313" key="3">
    <source>
        <dbReference type="Proteomes" id="UP000266673"/>
    </source>
</evidence>
<organism evidence="2 3">
    <name type="scientific">Gigaspora rosea</name>
    <dbReference type="NCBI Taxonomy" id="44941"/>
    <lineage>
        <taxon>Eukaryota</taxon>
        <taxon>Fungi</taxon>
        <taxon>Fungi incertae sedis</taxon>
        <taxon>Mucoromycota</taxon>
        <taxon>Glomeromycotina</taxon>
        <taxon>Glomeromycetes</taxon>
        <taxon>Diversisporales</taxon>
        <taxon>Gigasporaceae</taxon>
        <taxon>Gigaspora</taxon>
    </lineage>
</organism>
<keyword evidence="1" id="KW-0472">Membrane</keyword>